<reference evidence="6" key="1">
    <citation type="submission" date="2021-05" db="EMBL/GenBank/DDBJ databases">
        <title>Complete genome sequence of the cellulolytic planctomycete Telmatocola sphagniphila SP2T and characterization of the first cellulase from planctomycetes.</title>
        <authorList>
            <person name="Rakitin A.L."/>
            <person name="Beletsky A.V."/>
            <person name="Naumoff D.G."/>
            <person name="Kulichevskaya I.S."/>
            <person name="Mardanov A.V."/>
            <person name="Ravin N.V."/>
            <person name="Dedysh S.N."/>
        </authorList>
    </citation>
    <scope>NUCLEOTIDE SEQUENCE</scope>
    <source>
        <strain evidence="6">SP2T</strain>
    </source>
</reference>
<dbReference type="Pfam" id="PF01613">
    <property type="entry name" value="Flavin_Reduct"/>
    <property type="match status" value="1"/>
</dbReference>
<dbReference type="KEGG" id="tsph:KIH39_07240"/>
<evidence type="ECO:0000256" key="4">
    <source>
        <dbReference type="ARBA" id="ARBA00038054"/>
    </source>
</evidence>
<name>A0A8E6EUG8_9BACT</name>
<organism evidence="6 7">
    <name type="scientific">Telmatocola sphagniphila</name>
    <dbReference type="NCBI Taxonomy" id="1123043"/>
    <lineage>
        <taxon>Bacteria</taxon>
        <taxon>Pseudomonadati</taxon>
        <taxon>Planctomycetota</taxon>
        <taxon>Planctomycetia</taxon>
        <taxon>Gemmatales</taxon>
        <taxon>Gemmataceae</taxon>
    </lineage>
</organism>
<dbReference type="SMART" id="SM00903">
    <property type="entry name" value="Flavin_Reduct"/>
    <property type="match status" value="1"/>
</dbReference>
<gene>
    <name evidence="6" type="ORF">KIH39_07240</name>
</gene>
<sequence>MRIDPKTTNPVDVYQALVGLVTPRPIAWVSTVDAQGRPNLAPFSFFNVFSANPPVVVFSPTLRRDGTKKGTLLNIEATSEFVIHIPTNDLVEPMNLTAKELPEGESEFDLAKLTPIPSEKVKPPRIQESPTALECKLQQIIPLGHGPIAGNLVIGEILLIHFEDRLLGADGKIDPHKMQSIGRLGGDYYARTTDLFALKRP</sequence>
<keyword evidence="3" id="KW-0288">FMN</keyword>
<evidence type="ECO:0000313" key="6">
    <source>
        <dbReference type="EMBL" id="QVL33694.1"/>
    </source>
</evidence>
<keyword evidence="2" id="KW-0285">Flavoprotein</keyword>
<dbReference type="EMBL" id="CP074694">
    <property type="protein sequence ID" value="QVL33694.1"/>
    <property type="molecule type" value="Genomic_DNA"/>
</dbReference>
<dbReference type="Proteomes" id="UP000676194">
    <property type="component" value="Chromosome"/>
</dbReference>
<keyword evidence="7" id="KW-1185">Reference proteome</keyword>
<evidence type="ECO:0000256" key="3">
    <source>
        <dbReference type="ARBA" id="ARBA00022643"/>
    </source>
</evidence>
<dbReference type="PANTHER" id="PTHR33798">
    <property type="entry name" value="FLAVOPROTEIN OXYGENASE"/>
    <property type="match status" value="1"/>
</dbReference>
<proteinExistence type="inferred from homology"/>
<dbReference type="GO" id="GO:0016646">
    <property type="term" value="F:oxidoreductase activity, acting on the CH-NH group of donors, NAD or NADP as acceptor"/>
    <property type="evidence" value="ECO:0007669"/>
    <property type="project" value="UniProtKB-ARBA"/>
</dbReference>
<dbReference type="RefSeq" id="WP_213498630.1">
    <property type="nucleotide sequence ID" value="NZ_CP074694.1"/>
</dbReference>
<dbReference type="PANTHER" id="PTHR33798:SF5">
    <property type="entry name" value="FLAVIN REDUCTASE LIKE DOMAIN-CONTAINING PROTEIN"/>
    <property type="match status" value="1"/>
</dbReference>
<comment type="similarity">
    <text evidence="4">Belongs to the flavoredoxin family.</text>
</comment>
<evidence type="ECO:0000256" key="1">
    <source>
        <dbReference type="ARBA" id="ARBA00001917"/>
    </source>
</evidence>
<feature type="domain" description="Flavin reductase like" evidence="5">
    <location>
        <begin position="20"/>
        <end position="172"/>
    </location>
</feature>
<dbReference type="SUPFAM" id="SSF50475">
    <property type="entry name" value="FMN-binding split barrel"/>
    <property type="match status" value="1"/>
</dbReference>
<evidence type="ECO:0000259" key="5">
    <source>
        <dbReference type="SMART" id="SM00903"/>
    </source>
</evidence>
<dbReference type="InterPro" id="IPR012349">
    <property type="entry name" value="Split_barrel_FMN-bd"/>
</dbReference>
<accession>A0A8E6EUG8</accession>
<evidence type="ECO:0000313" key="7">
    <source>
        <dbReference type="Proteomes" id="UP000676194"/>
    </source>
</evidence>
<dbReference type="InterPro" id="IPR002563">
    <property type="entry name" value="Flavin_Rdtase-like_dom"/>
</dbReference>
<protein>
    <submittedName>
        <fullName evidence="6">Flavin reductase family protein</fullName>
    </submittedName>
</protein>
<dbReference type="GO" id="GO:0010181">
    <property type="term" value="F:FMN binding"/>
    <property type="evidence" value="ECO:0007669"/>
    <property type="project" value="InterPro"/>
</dbReference>
<dbReference type="AlphaFoldDB" id="A0A8E6EUG8"/>
<evidence type="ECO:0000256" key="2">
    <source>
        <dbReference type="ARBA" id="ARBA00022630"/>
    </source>
</evidence>
<comment type="cofactor">
    <cofactor evidence="1">
        <name>FMN</name>
        <dbReference type="ChEBI" id="CHEBI:58210"/>
    </cofactor>
</comment>
<dbReference type="Gene3D" id="2.30.110.10">
    <property type="entry name" value="Electron Transport, Fmn-binding Protein, Chain A"/>
    <property type="match status" value="1"/>
</dbReference>